<feature type="domain" description="HTH cro/C1-type" evidence="2">
    <location>
        <begin position="8"/>
        <end position="62"/>
    </location>
</feature>
<sequence>MSRVGEKIKEARLKNGMSQKVLAKKLGVAEKFINEVELGRRILNESLIERIGKTLNTDLNDVSMVVTDEDLNREKALFNETRANQSKASKKADTEVNEVWNQAFGSVLKNVPIYDYTLTKVQGSRQLPVHSNKIEGHASDKVFYLVVENDDMSGYRVAAGDIAFCHAIKEVENNAICLLDYNGKRAIRQVKKLDNTKVLLISNRGSVMTETVEIKKIQPVAKLDKVEIQL</sequence>
<dbReference type="InterPro" id="IPR010982">
    <property type="entry name" value="Lambda_DNA-bd_dom_sf"/>
</dbReference>
<evidence type="ECO:0000313" key="4">
    <source>
        <dbReference type="Proteomes" id="UP000184310"/>
    </source>
</evidence>
<organism evidence="3 4">
    <name type="scientific">Clostridium cavendishii DSM 21758</name>
    <dbReference type="NCBI Taxonomy" id="1121302"/>
    <lineage>
        <taxon>Bacteria</taxon>
        <taxon>Bacillati</taxon>
        <taxon>Bacillota</taxon>
        <taxon>Clostridia</taxon>
        <taxon>Eubacteriales</taxon>
        <taxon>Clostridiaceae</taxon>
        <taxon>Clostridium</taxon>
    </lineage>
</organism>
<name>A0A1M6PJG0_9CLOT</name>
<dbReference type="Gene3D" id="1.10.260.40">
    <property type="entry name" value="lambda repressor-like DNA-binding domains"/>
    <property type="match status" value="1"/>
</dbReference>
<protein>
    <submittedName>
        <fullName evidence="3">Helix-turn-helix domain-containing protein</fullName>
    </submittedName>
</protein>
<proteinExistence type="predicted"/>
<dbReference type="SMART" id="SM00530">
    <property type="entry name" value="HTH_XRE"/>
    <property type="match status" value="1"/>
</dbReference>
<dbReference type="Proteomes" id="UP000184310">
    <property type="component" value="Unassembled WGS sequence"/>
</dbReference>
<evidence type="ECO:0000259" key="2">
    <source>
        <dbReference type="PROSITE" id="PS50943"/>
    </source>
</evidence>
<dbReference type="PANTHER" id="PTHR46558:SF3">
    <property type="entry name" value="TRANSCRIPTIONAL REGULATOR"/>
    <property type="match status" value="1"/>
</dbReference>
<dbReference type="OrthoDB" id="14949at2"/>
<evidence type="ECO:0000256" key="1">
    <source>
        <dbReference type="ARBA" id="ARBA00023125"/>
    </source>
</evidence>
<dbReference type="SUPFAM" id="SSF47413">
    <property type="entry name" value="lambda repressor-like DNA-binding domains"/>
    <property type="match status" value="1"/>
</dbReference>
<dbReference type="PANTHER" id="PTHR46558">
    <property type="entry name" value="TRACRIPTIONAL REGULATORY PROTEIN-RELATED-RELATED"/>
    <property type="match status" value="1"/>
</dbReference>
<dbReference type="InterPro" id="IPR036286">
    <property type="entry name" value="LexA/Signal_pep-like_sf"/>
</dbReference>
<dbReference type="Pfam" id="PF00717">
    <property type="entry name" value="Peptidase_S24"/>
    <property type="match status" value="1"/>
</dbReference>
<keyword evidence="1" id="KW-0238">DNA-binding</keyword>
<dbReference type="InterPro" id="IPR001387">
    <property type="entry name" value="Cro/C1-type_HTH"/>
</dbReference>
<gene>
    <name evidence="3" type="ORF">SAMN02745163_03175</name>
</gene>
<dbReference type="SUPFAM" id="SSF51306">
    <property type="entry name" value="LexA/Signal peptidase"/>
    <property type="match status" value="1"/>
</dbReference>
<keyword evidence="4" id="KW-1185">Reference proteome</keyword>
<dbReference type="CDD" id="cd00093">
    <property type="entry name" value="HTH_XRE"/>
    <property type="match status" value="1"/>
</dbReference>
<dbReference type="PROSITE" id="PS50943">
    <property type="entry name" value="HTH_CROC1"/>
    <property type="match status" value="1"/>
</dbReference>
<dbReference type="InterPro" id="IPR015927">
    <property type="entry name" value="Peptidase_S24_S26A/B/C"/>
</dbReference>
<evidence type="ECO:0000313" key="3">
    <source>
        <dbReference type="EMBL" id="SHK08076.1"/>
    </source>
</evidence>
<dbReference type="STRING" id="1121302.SAMN02745163_03175"/>
<accession>A0A1M6PJG0</accession>
<dbReference type="GO" id="GO:0003677">
    <property type="term" value="F:DNA binding"/>
    <property type="evidence" value="ECO:0007669"/>
    <property type="project" value="UniProtKB-KW"/>
</dbReference>
<dbReference type="Gene3D" id="2.10.109.10">
    <property type="entry name" value="Umud Fragment, subunit A"/>
    <property type="match status" value="1"/>
</dbReference>
<dbReference type="RefSeq" id="WP_072989969.1">
    <property type="nucleotide sequence ID" value="NZ_FQZB01000013.1"/>
</dbReference>
<reference evidence="3 4" key="1">
    <citation type="submission" date="2016-11" db="EMBL/GenBank/DDBJ databases">
        <authorList>
            <person name="Jaros S."/>
            <person name="Januszkiewicz K."/>
            <person name="Wedrychowicz H."/>
        </authorList>
    </citation>
    <scope>NUCLEOTIDE SEQUENCE [LARGE SCALE GENOMIC DNA]</scope>
    <source>
        <strain evidence="3 4">DSM 21758</strain>
    </source>
</reference>
<dbReference type="AlphaFoldDB" id="A0A1M6PJG0"/>
<dbReference type="Pfam" id="PF01381">
    <property type="entry name" value="HTH_3"/>
    <property type="match status" value="1"/>
</dbReference>
<dbReference type="EMBL" id="FQZB01000013">
    <property type="protein sequence ID" value="SHK08076.1"/>
    <property type="molecule type" value="Genomic_DNA"/>
</dbReference>